<dbReference type="NCBIfam" id="TIGR02985">
    <property type="entry name" value="Sig70_bacteroi1"/>
    <property type="match status" value="1"/>
</dbReference>
<dbReference type="GO" id="GO:0016987">
    <property type="term" value="F:sigma factor activity"/>
    <property type="evidence" value="ECO:0007669"/>
    <property type="project" value="UniProtKB-KW"/>
</dbReference>
<dbReference type="InterPro" id="IPR036388">
    <property type="entry name" value="WH-like_DNA-bd_sf"/>
</dbReference>
<gene>
    <name evidence="7" type="ORF">HMPREF1535_02964</name>
</gene>
<evidence type="ECO:0000259" key="6">
    <source>
        <dbReference type="Pfam" id="PF08281"/>
    </source>
</evidence>
<dbReference type="SUPFAM" id="SSF88946">
    <property type="entry name" value="Sigma2 domain of RNA polymerase sigma factors"/>
    <property type="match status" value="1"/>
</dbReference>
<dbReference type="PATRIC" id="fig|927665.4.peg.3043"/>
<dbReference type="InterPro" id="IPR013249">
    <property type="entry name" value="RNA_pol_sigma70_r4_t2"/>
</dbReference>
<dbReference type="SUPFAM" id="SSF88659">
    <property type="entry name" value="Sigma3 and sigma4 domains of RNA polymerase sigma factors"/>
    <property type="match status" value="1"/>
</dbReference>
<dbReference type="PANTHER" id="PTHR43133:SF46">
    <property type="entry name" value="RNA POLYMERASE SIGMA-70 FACTOR ECF SUBFAMILY"/>
    <property type="match status" value="1"/>
</dbReference>
<feature type="domain" description="RNA polymerase sigma-70 region 2" evidence="5">
    <location>
        <begin position="26"/>
        <end position="90"/>
    </location>
</feature>
<keyword evidence="3" id="KW-0731">Sigma factor</keyword>
<dbReference type="Pfam" id="PF04542">
    <property type="entry name" value="Sigma70_r2"/>
    <property type="match status" value="1"/>
</dbReference>
<keyword evidence="2" id="KW-0805">Transcription regulation</keyword>
<evidence type="ECO:0000256" key="4">
    <source>
        <dbReference type="ARBA" id="ARBA00023163"/>
    </source>
</evidence>
<reference evidence="7 8" key="1">
    <citation type="submission" date="2013-04" db="EMBL/GenBank/DDBJ databases">
        <title>The Genome Sequence of Parabacteroides goldsteinii DSM 19448.</title>
        <authorList>
            <consortium name="The Broad Institute Genomics Platform"/>
            <person name="Earl A."/>
            <person name="Ward D."/>
            <person name="Feldgarden M."/>
            <person name="Gevers D."/>
            <person name="Martens E."/>
            <person name="Sakamoto M."/>
            <person name="Benno Y."/>
            <person name="Song Y."/>
            <person name="Liu C."/>
            <person name="Lee J."/>
            <person name="Bolanos M."/>
            <person name="Vaisanen M.L."/>
            <person name="Finegold S.M."/>
            <person name="Walker B."/>
            <person name="Young S."/>
            <person name="Zeng Q."/>
            <person name="Gargeya S."/>
            <person name="Fitzgerald M."/>
            <person name="Haas B."/>
            <person name="Abouelleil A."/>
            <person name="Allen A.W."/>
            <person name="Alvarado L."/>
            <person name="Arachchi H.M."/>
            <person name="Berlin A.M."/>
            <person name="Chapman S.B."/>
            <person name="Gainer-Dewar J."/>
            <person name="Goldberg J."/>
            <person name="Griggs A."/>
            <person name="Gujja S."/>
            <person name="Hansen M."/>
            <person name="Howarth C."/>
            <person name="Imamovic A."/>
            <person name="Ireland A."/>
            <person name="Larimer J."/>
            <person name="McCowan C."/>
            <person name="Murphy C."/>
            <person name="Pearson M."/>
            <person name="Poon T.W."/>
            <person name="Priest M."/>
            <person name="Roberts A."/>
            <person name="Saif S."/>
            <person name="Shea T."/>
            <person name="Sisk P."/>
            <person name="Sykes S."/>
            <person name="Wortman J."/>
            <person name="Nusbaum C."/>
            <person name="Birren B."/>
        </authorList>
    </citation>
    <scope>NUCLEOTIDE SEQUENCE [LARGE SCALE GENOMIC DNA]</scope>
    <source>
        <strain evidence="7 8">DSM 19448</strain>
    </source>
</reference>
<dbReference type="InterPro" id="IPR014284">
    <property type="entry name" value="RNA_pol_sigma-70_dom"/>
</dbReference>
<dbReference type="Gene3D" id="1.10.10.10">
    <property type="entry name" value="Winged helix-like DNA-binding domain superfamily/Winged helix DNA-binding domain"/>
    <property type="match status" value="1"/>
</dbReference>
<evidence type="ECO:0000313" key="8">
    <source>
        <dbReference type="Proteomes" id="UP000033047"/>
    </source>
</evidence>
<comment type="caution">
    <text evidence="7">The sequence shown here is derived from an EMBL/GenBank/DDBJ whole genome shotgun (WGS) entry which is preliminary data.</text>
</comment>
<dbReference type="RefSeq" id="WP_007652692.1">
    <property type="nucleotide sequence ID" value="NZ_KQ033913.1"/>
</dbReference>
<dbReference type="HOGENOM" id="CLU_047691_4_1_10"/>
<dbReference type="EMBL" id="AQHV01000014">
    <property type="protein sequence ID" value="KKB53423.1"/>
    <property type="molecule type" value="Genomic_DNA"/>
</dbReference>
<evidence type="ECO:0000313" key="7">
    <source>
        <dbReference type="EMBL" id="KKB53423.1"/>
    </source>
</evidence>
<dbReference type="CDD" id="cd06171">
    <property type="entry name" value="Sigma70_r4"/>
    <property type="match status" value="1"/>
</dbReference>
<name>A0A0F5J6M6_9BACT</name>
<evidence type="ECO:0000259" key="5">
    <source>
        <dbReference type="Pfam" id="PF04542"/>
    </source>
</evidence>
<dbReference type="InterPro" id="IPR013325">
    <property type="entry name" value="RNA_pol_sigma_r2"/>
</dbReference>
<comment type="similarity">
    <text evidence="1">Belongs to the sigma-70 factor family. ECF subfamily.</text>
</comment>
<dbReference type="InterPro" id="IPR013324">
    <property type="entry name" value="RNA_pol_sigma_r3/r4-like"/>
</dbReference>
<evidence type="ECO:0000256" key="1">
    <source>
        <dbReference type="ARBA" id="ARBA00010641"/>
    </source>
</evidence>
<evidence type="ECO:0000256" key="2">
    <source>
        <dbReference type="ARBA" id="ARBA00023015"/>
    </source>
</evidence>
<evidence type="ECO:0000256" key="3">
    <source>
        <dbReference type="ARBA" id="ARBA00023082"/>
    </source>
</evidence>
<dbReference type="AlphaFoldDB" id="A0A0F5J6M6"/>
<dbReference type="GeneID" id="69979437"/>
<dbReference type="GO" id="GO:0003677">
    <property type="term" value="F:DNA binding"/>
    <property type="evidence" value="ECO:0007669"/>
    <property type="project" value="InterPro"/>
</dbReference>
<dbReference type="InterPro" id="IPR007627">
    <property type="entry name" value="RNA_pol_sigma70_r2"/>
</dbReference>
<protein>
    <submittedName>
        <fullName evidence="7">RNA polymerase sigma-70 factor</fullName>
    </submittedName>
</protein>
<dbReference type="GO" id="GO:0006352">
    <property type="term" value="P:DNA-templated transcription initiation"/>
    <property type="evidence" value="ECO:0007669"/>
    <property type="project" value="InterPro"/>
</dbReference>
<dbReference type="InterPro" id="IPR039425">
    <property type="entry name" value="RNA_pol_sigma-70-like"/>
</dbReference>
<dbReference type="InterPro" id="IPR014327">
    <property type="entry name" value="RNA_pol_sigma70_bacteroid"/>
</dbReference>
<organism evidence="7 8">
    <name type="scientific">Parabacteroides goldsteinii DSM 19448 = WAL 12034</name>
    <dbReference type="NCBI Taxonomy" id="927665"/>
    <lineage>
        <taxon>Bacteria</taxon>
        <taxon>Pseudomonadati</taxon>
        <taxon>Bacteroidota</taxon>
        <taxon>Bacteroidia</taxon>
        <taxon>Bacteroidales</taxon>
        <taxon>Tannerellaceae</taxon>
        <taxon>Parabacteroides</taxon>
    </lineage>
</organism>
<dbReference type="STRING" id="927665.HMPREF1535_02964"/>
<proteinExistence type="inferred from homology"/>
<dbReference type="NCBIfam" id="TIGR02937">
    <property type="entry name" value="sigma70-ECF"/>
    <property type="match status" value="1"/>
</dbReference>
<dbReference type="Proteomes" id="UP000033047">
    <property type="component" value="Unassembled WGS sequence"/>
</dbReference>
<dbReference type="PANTHER" id="PTHR43133">
    <property type="entry name" value="RNA POLYMERASE ECF-TYPE SIGMA FACTO"/>
    <property type="match status" value="1"/>
</dbReference>
<accession>A0A0F5J6M6</accession>
<dbReference type="Pfam" id="PF08281">
    <property type="entry name" value="Sigma70_r4_2"/>
    <property type="match status" value="1"/>
</dbReference>
<feature type="domain" description="RNA polymerase sigma factor 70 region 4 type 2" evidence="6">
    <location>
        <begin position="123"/>
        <end position="174"/>
    </location>
</feature>
<dbReference type="Gene3D" id="1.10.1740.10">
    <property type="match status" value="1"/>
</dbReference>
<keyword evidence="4" id="KW-0804">Transcription</keyword>
<sequence length="198" mass="23341">MNFKEKTDTELATLLIRDNEAAFSELYVRYKDKLYYFCLHLLKSKEEANDIVQEIFIRLWESRSFINPELSFSSFLYTMARNRILNYFRDIDIDEKVKQILSAQKITEEEAIDSKIIYTEYQMILQNAISQLPPQRQKIFNMSRIESMSHKEIAAELGISVNTVQEHISEALKFIKVYFSKHADISISLLLAAFILYK</sequence>